<accession>A0A8H6ATS0</accession>
<sequence length="1077" mass="124079">MPEALVEKMERGWWRYSLWRVNTWETVNHGPFAVRAIHKYMQAARASRDDPAPLRNLSAAYYESGQYEMCMLFAKKAIFLMNAQVTGDRDSAFTTHIRKLEERIRKAEDNLPECPLQKQKERRVEILERLARYHPSMRSAGDYVTVGHDNAKSLFDESLALRIPAGEIISFFNSGLGDARHFLASLISIAHEEAKGKIPKRRYHFTLNDINKHVLTRDLIIFSLLDKLSQVDEEQMFESVNILNTIYFIYASCLMPVWVNEQLQEVIAELLRCLRNGQQPLKWIYLYEADIPFYIQALENWVSGGRVATAFTAKEVMDSTISTMYDSIYNNKSDGYWEHIGPYCNKERDLYCATGVLLPFLQAMQQHDPKLVDLSLEALHNPRGRESRLFMTHVMTDNWVFNPTQLDWDAHIDIGNPEPRVFLRFDPFNLVSRLWEELKEELPPKEQHAPLFTHIGPFFARAASAIKSLGNRLKAEVVKGDYIDVAERIHFGLHYDSTQSQVLGTGDIGYPRPDDFPSLYYRIVLSNVPDYVGGHLTTFLHAMPLLARHPTSLVGSVCLRNSPFFRNMGDFLAEYQLISSEKMLEQLTGVRIVFRGHEPVPLASYTYYCWNQPIDSVPLSKQVKARLSREDLKRWFHGLFLKLAIPMTSDHRLISDNNHMIYSPLNLMIIFRQLGHLHCLGYPAHWLSEILVPLLEDAGMLKTNVRPPHNAPLRPDQVDLKYPIKKLCIVPFVPELKTLATLFAPLLPFRLDPNHLYPIDKIQEYTFDLSPLPEDYFQPTCLVLLFWSPNGSPSGHFPLELFPNLRPFLDPSRHNGVADHGSEDAAQKIENWRAKDVIVWSTFKFDIEKQEAKAWMPKQIIEQMVNRKWKCALMRRDLWMIVRATLFSNSGRVRDMVKIGRKWDEVFKEDDDTEKDDDGSDDENAFQESDPNTMDHRMFQAAVEGIFNDSRKLETVNENVIDDDGVMDKKNKSEDNGGTNDEDGVYDENDEYDEEHSPSNTCTFLFVSTELSSTCFKVCLAPDCYPERFASSRCNNLRSACKVEASFTLSVAAENSTSHYLFKFLAWQRNFALVNGA</sequence>
<evidence type="ECO:0000259" key="2">
    <source>
        <dbReference type="Pfam" id="PF14737"/>
    </source>
</evidence>
<protein>
    <recommendedName>
        <fullName evidence="2">DUF4470 domain-containing protein</fullName>
    </recommendedName>
</protein>
<feature type="compositionally biased region" description="Acidic residues" evidence="1">
    <location>
        <begin position="910"/>
        <end position="925"/>
    </location>
</feature>
<comment type="caution">
    <text evidence="3">The sequence shown here is derived from an EMBL/GenBank/DDBJ whole genome shotgun (WGS) entry which is preliminary data.</text>
</comment>
<dbReference type="AlphaFoldDB" id="A0A8H6ATS0"/>
<feature type="domain" description="DUF4470" evidence="2">
    <location>
        <begin position="147"/>
        <end position="234"/>
    </location>
</feature>
<feature type="region of interest" description="Disordered" evidence="1">
    <location>
        <begin position="958"/>
        <end position="997"/>
    </location>
</feature>
<proteinExistence type="predicted"/>
<reference evidence="3 4" key="1">
    <citation type="journal article" date="2020" name="Phytopathology">
        <title>A high-quality genome resource of Botrytis fragariae, a new and rapidly spreading fungal pathogen causing strawberry gray mold in the U.S.A.</title>
        <authorList>
            <person name="Wu Y."/>
            <person name="Saski C.A."/>
            <person name="Schnabel G."/>
            <person name="Xiao S."/>
            <person name="Hu M."/>
        </authorList>
    </citation>
    <scope>NUCLEOTIDE SEQUENCE [LARGE SCALE GENOMIC DNA]</scope>
    <source>
        <strain evidence="3 4">BVB16</strain>
    </source>
</reference>
<dbReference type="Pfam" id="PF14737">
    <property type="entry name" value="DUF4470"/>
    <property type="match status" value="1"/>
</dbReference>
<evidence type="ECO:0000313" key="4">
    <source>
        <dbReference type="Proteomes" id="UP000531561"/>
    </source>
</evidence>
<feature type="compositionally biased region" description="Basic and acidic residues" evidence="1">
    <location>
        <begin position="966"/>
        <end position="975"/>
    </location>
</feature>
<feature type="region of interest" description="Disordered" evidence="1">
    <location>
        <begin position="910"/>
        <end position="934"/>
    </location>
</feature>
<dbReference type="InterPro" id="IPR027974">
    <property type="entry name" value="DUF4470"/>
</dbReference>
<keyword evidence="4" id="KW-1185">Reference proteome</keyword>
<gene>
    <name evidence="3" type="ORF">Bfra_005102</name>
</gene>
<dbReference type="OrthoDB" id="2423701at2759"/>
<dbReference type="RefSeq" id="XP_037192584.1">
    <property type="nucleotide sequence ID" value="XM_037335489.1"/>
</dbReference>
<evidence type="ECO:0000256" key="1">
    <source>
        <dbReference type="SAM" id="MobiDB-lite"/>
    </source>
</evidence>
<organism evidence="3 4">
    <name type="scientific">Botrytis fragariae</name>
    <dbReference type="NCBI Taxonomy" id="1964551"/>
    <lineage>
        <taxon>Eukaryota</taxon>
        <taxon>Fungi</taxon>
        <taxon>Dikarya</taxon>
        <taxon>Ascomycota</taxon>
        <taxon>Pezizomycotina</taxon>
        <taxon>Leotiomycetes</taxon>
        <taxon>Helotiales</taxon>
        <taxon>Sclerotiniaceae</taxon>
        <taxon>Botrytis</taxon>
    </lineage>
</organism>
<feature type="compositionally biased region" description="Acidic residues" evidence="1">
    <location>
        <begin position="980"/>
        <end position="994"/>
    </location>
</feature>
<evidence type="ECO:0000313" key="3">
    <source>
        <dbReference type="EMBL" id="KAF5873638.1"/>
    </source>
</evidence>
<dbReference type="EMBL" id="JABFCT010000008">
    <property type="protein sequence ID" value="KAF5873638.1"/>
    <property type="molecule type" value="Genomic_DNA"/>
</dbReference>
<name>A0A8H6ATS0_9HELO</name>
<dbReference type="GeneID" id="59259181"/>
<dbReference type="Proteomes" id="UP000531561">
    <property type="component" value="Unassembled WGS sequence"/>
</dbReference>